<evidence type="ECO:0000313" key="8">
    <source>
        <dbReference type="Proteomes" id="UP000318141"/>
    </source>
</evidence>
<keyword evidence="2" id="KW-1003">Cell membrane</keyword>
<dbReference type="OrthoDB" id="9781337at2"/>
<dbReference type="PANTHER" id="PTHR45772:SF2">
    <property type="entry name" value="ABC TRANSPORTER ATP-BINDING PROTEIN"/>
    <property type="match status" value="1"/>
</dbReference>
<evidence type="ECO:0000313" key="7">
    <source>
        <dbReference type="EMBL" id="TWG88821.1"/>
    </source>
</evidence>
<dbReference type="Gene3D" id="3.40.50.300">
    <property type="entry name" value="P-loop containing nucleotide triphosphate hydrolases"/>
    <property type="match status" value="1"/>
</dbReference>
<dbReference type="InterPro" id="IPR032823">
    <property type="entry name" value="BCA_ABC_TP_C"/>
</dbReference>
<dbReference type="InterPro" id="IPR003593">
    <property type="entry name" value="AAA+_ATPase"/>
</dbReference>
<dbReference type="Pfam" id="PF12399">
    <property type="entry name" value="BCA_ABC_TP_C"/>
    <property type="match status" value="1"/>
</dbReference>
<dbReference type="InterPro" id="IPR051120">
    <property type="entry name" value="ABC_AA/LPS_Transport"/>
</dbReference>
<organism evidence="7 8">
    <name type="scientific">Cupriavidus gilardii J11</name>
    <dbReference type="NCBI Taxonomy" id="936133"/>
    <lineage>
        <taxon>Bacteria</taxon>
        <taxon>Pseudomonadati</taxon>
        <taxon>Pseudomonadota</taxon>
        <taxon>Betaproteobacteria</taxon>
        <taxon>Burkholderiales</taxon>
        <taxon>Burkholderiaceae</taxon>
        <taxon>Cupriavidus</taxon>
    </lineage>
</organism>
<keyword evidence="3" id="KW-0472">Membrane</keyword>
<dbReference type="EMBL" id="VLJN01000002">
    <property type="protein sequence ID" value="TWG88821.1"/>
    <property type="molecule type" value="Genomic_DNA"/>
</dbReference>
<dbReference type="GO" id="GO:0005524">
    <property type="term" value="F:ATP binding"/>
    <property type="evidence" value="ECO:0007669"/>
    <property type="project" value="UniProtKB-KW"/>
</dbReference>
<feature type="domain" description="ABC transporter" evidence="6">
    <location>
        <begin position="6"/>
        <end position="248"/>
    </location>
</feature>
<proteinExistence type="predicted"/>
<keyword evidence="4" id="KW-0547">Nucleotide-binding</keyword>
<dbReference type="CDD" id="cd03219">
    <property type="entry name" value="ABC_Mj1267_LivG_branched"/>
    <property type="match status" value="1"/>
</dbReference>
<dbReference type="InterPro" id="IPR017871">
    <property type="entry name" value="ABC_transporter-like_CS"/>
</dbReference>
<dbReference type="GO" id="GO:0016887">
    <property type="term" value="F:ATP hydrolysis activity"/>
    <property type="evidence" value="ECO:0007669"/>
    <property type="project" value="InterPro"/>
</dbReference>
<dbReference type="Pfam" id="PF00005">
    <property type="entry name" value="ABC_tran"/>
    <property type="match status" value="1"/>
</dbReference>
<dbReference type="AlphaFoldDB" id="A0A562BU99"/>
<keyword evidence="3" id="KW-0997">Cell inner membrane</keyword>
<dbReference type="InterPro" id="IPR003439">
    <property type="entry name" value="ABC_transporter-like_ATP-bd"/>
</dbReference>
<keyword evidence="1" id="KW-0813">Transport</keyword>
<name>A0A562BU99_9BURK</name>
<dbReference type="GO" id="GO:0005886">
    <property type="term" value="C:plasma membrane"/>
    <property type="evidence" value="ECO:0007669"/>
    <property type="project" value="TreeGrafter"/>
</dbReference>
<keyword evidence="8" id="KW-1185">Reference proteome</keyword>
<keyword evidence="5 7" id="KW-0067">ATP-binding</keyword>
<comment type="caution">
    <text evidence="7">The sequence shown here is derived from an EMBL/GenBank/DDBJ whole genome shotgun (WGS) entry which is preliminary data.</text>
</comment>
<gene>
    <name evidence="7" type="ORF">L602_001000000200</name>
</gene>
<evidence type="ECO:0000256" key="1">
    <source>
        <dbReference type="ARBA" id="ARBA00022448"/>
    </source>
</evidence>
<sequence>MTAPILEATGVVKQYGKFMALDGVDLRVMPGTVHSVIGPNGAGKTTLFHMLTGTRTVTSGRIVFDGHDVTGEADYQRVQRGIARSFQVTSLFPSLPVRENLRLAALGATPRRAMNCWGRPLGELACTETVERVLSRLELSRVADSVAGALSHGQQRRLEVGMALAARPRAIFLDEPTSGMGVDDLGAMKRLIRGLAEDHTVVLIEHNMDIVMDISDTITVMQQGKVLMEGPPDVVRGDPRVRAAYLGNMITGGQR</sequence>
<dbReference type="PANTHER" id="PTHR45772">
    <property type="entry name" value="CONSERVED COMPONENT OF ABC TRANSPORTER FOR NATURAL AMINO ACIDS-RELATED"/>
    <property type="match status" value="1"/>
</dbReference>
<evidence type="ECO:0000256" key="2">
    <source>
        <dbReference type="ARBA" id="ARBA00022475"/>
    </source>
</evidence>
<evidence type="ECO:0000256" key="5">
    <source>
        <dbReference type="ARBA" id="ARBA00022840"/>
    </source>
</evidence>
<evidence type="ECO:0000256" key="3">
    <source>
        <dbReference type="ARBA" id="ARBA00022519"/>
    </source>
</evidence>
<dbReference type="SUPFAM" id="SSF52540">
    <property type="entry name" value="P-loop containing nucleoside triphosphate hydrolases"/>
    <property type="match status" value="1"/>
</dbReference>
<dbReference type="SMART" id="SM00382">
    <property type="entry name" value="AAA"/>
    <property type="match status" value="1"/>
</dbReference>
<protein>
    <submittedName>
        <fullName evidence="7">Branched-chain amino acid transport system ATP-binding protein</fullName>
    </submittedName>
</protein>
<evidence type="ECO:0000259" key="6">
    <source>
        <dbReference type="PROSITE" id="PS50893"/>
    </source>
</evidence>
<evidence type="ECO:0000256" key="4">
    <source>
        <dbReference type="ARBA" id="ARBA00022741"/>
    </source>
</evidence>
<accession>A0A562BU99</accession>
<dbReference type="InterPro" id="IPR027417">
    <property type="entry name" value="P-loop_NTPase"/>
</dbReference>
<dbReference type="PROSITE" id="PS50893">
    <property type="entry name" value="ABC_TRANSPORTER_2"/>
    <property type="match status" value="1"/>
</dbReference>
<reference evidence="7 8" key="1">
    <citation type="submission" date="2019-07" db="EMBL/GenBank/DDBJ databases">
        <title>Genome sequencing of lignin-degrading bacterial isolates.</title>
        <authorList>
            <person name="Gladden J."/>
        </authorList>
    </citation>
    <scope>NUCLEOTIDE SEQUENCE [LARGE SCALE GENOMIC DNA]</scope>
    <source>
        <strain evidence="7 8">J11</strain>
    </source>
</reference>
<dbReference type="Proteomes" id="UP000318141">
    <property type="component" value="Unassembled WGS sequence"/>
</dbReference>
<dbReference type="PROSITE" id="PS00211">
    <property type="entry name" value="ABC_TRANSPORTER_1"/>
    <property type="match status" value="1"/>
</dbReference>